<dbReference type="Gene3D" id="3.20.20.370">
    <property type="entry name" value="Glycoside hydrolase/deacetylase"/>
    <property type="match status" value="1"/>
</dbReference>
<dbReference type="EMBL" id="CP012333">
    <property type="protein sequence ID" value="AKU98975.1"/>
    <property type="molecule type" value="Genomic_DNA"/>
</dbReference>
<dbReference type="KEGG" id="llu:AKJ09_05639"/>
<sequence length="532" mass="56958">MRRSIVASLIALSVSALAFACGAPAEEEAASGEDAVGSRNLAASAFGLVDKELALTLDDGPGPRTIELAEWLAREKVPATFFMVGKNAKANPAAVQRIVDLSNANNGLFIVANHSMNHQARPLPSLGTDVIIDEIMDADAILKSAIAASQSKLPSAVSFFRPPYGDLVRIGPANIATINAAGADKYQGPVFWDIGGELKNGFSADWACWGKISPNACADGYIREAQTRKRGLILTHDVHSRTVDMLTGANGNRSLIKDLRAQGFKFVSLRAHDATAQRSVQEEERLSSSTSATITADVSVLGRSVAVDIRAAGGTKLAVSFDGQAATISPNLNRVALADLGPGQHFVTVTVLDANGRAQREERYPFIVPADIDDGSPETFGDTNTPCVNFNLMKAGQLFRLYHSKVACNTAGANKPPFVDDCYKYKGTLTASRNPQLVGPGEWSLEFNLAYKTDPNDKSKVNVVMAASSGEIEGGTRSFPNTARTSVPITMNGMRCEKGEWRGQFHYANGSTEDLLFRMDRDPLTGQPIDHE</sequence>
<dbReference type="PANTHER" id="PTHR10587:SF133">
    <property type="entry name" value="CHITIN DEACETYLASE 1-RELATED"/>
    <property type="match status" value="1"/>
</dbReference>
<dbReference type="AlphaFoldDB" id="A0A0K1PZL3"/>
<dbReference type="InterPro" id="IPR011330">
    <property type="entry name" value="Glyco_hydro/deAcase_b/a-brl"/>
</dbReference>
<dbReference type="PANTHER" id="PTHR10587">
    <property type="entry name" value="GLYCOSYL TRANSFERASE-RELATED"/>
    <property type="match status" value="1"/>
</dbReference>
<evidence type="ECO:0000256" key="1">
    <source>
        <dbReference type="ARBA" id="ARBA00022723"/>
    </source>
</evidence>
<dbReference type="InterPro" id="IPR002509">
    <property type="entry name" value="NODB_dom"/>
</dbReference>
<dbReference type="Pfam" id="PF01522">
    <property type="entry name" value="Polysacc_deac_1"/>
    <property type="match status" value="1"/>
</dbReference>
<accession>A0A0K1PZL3</accession>
<dbReference type="SUPFAM" id="SSF88713">
    <property type="entry name" value="Glycoside hydrolase/deacetylase"/>
    <property type="match status" value="1"/>
</dbReference>
<dbReference type="GO" id="GO:0016810">
    <property type="term" value="F:hydrolase activity, acting on carbon-nitrogen (but not peptide) bonds"/>
    <property type="evidence" value="ECO:0007669"/>
    <property type="project" value="InterPro"/>
</dbReference>
<dbReference type="GO" id="GO:0005975">
    <property type="term" value="P:carbohydrate metabolic process"/>
    <property type="evidence" value="ECO:0007669"/>
    <property type="project" value="InterPro"/>
</dbReference>
<dbReference type="GO" id="GO:0046872">
    <property type="term" value="F:metal ion binding"/>
    <property type="evidence" value="ECO:0007669"/>
    <property type="project" value="UniProtKB-KW"/>
</dbReference>
<dbReference type="CDD" id="cd10917">
    <property type="entry name" value="CE4_NodB_like_6s_7s"/>
    <property type="match status" value="1"/>
</dbReference>
<keyword evidence="3" id="KW-0732">Signal</keyword>
<dbReference type="PROSITE" id="PS51257">
    <property type="entry name" value="PROKAR_LIPOPROTEIN"/>
    <property type="match status" value="1"/>
</dbReference>
<organism evidence="5 6">
    <name type="scientific">Labilithrix luteola</name>
    <dbReference type="NCBI Taxonomy" id="1391654"/>
    <lineage>
        <taxon>Bacteria</taxon>
        <taxon>Pseudomonadati</taxon>
        <taxon>Myxococcota</taxon>
        <taxon>Polyangia</taxon>
        <taxon>Polyangiales</taxon>
        <taxon>Labilitrichaceae</taxon>
        <taxon>Labilithrix</taxon>
    </lineage>
</organism>
<proteinExistence type="predicted"/>
<feature type="domain" description="NodB homology" evidence="4">
    <location>
        <begin position="51"/>
        <end position="267"/>
    </location>
</feature>
<evidence type="ECO:0000313" key="5">
    <source>
        <dbReference type="EMBL" id="AKU98975.1"/>
    </source>
</evidence>
<evidence type="ECO:0000259" key="4">
    <source>
        <dbReference type="PROSITE" id="PS51677"/>
    </source>
</evidence>
<name>A0A0K1PZL3_9BACT</name>
<keyword evidence="1" id="KW-0479">Metal-binding</keyword>
<evidence type="ECO:0000313" key="6">
    <source>
        <dbReference type="Proteomes" id="UP000064967"/>
    </source>
</evidence>
<gene>
    <name evidence="5" type="ORF">AKJ09_05639</name>
</gene>
<keyword evidence="6" id="KW-1185">Reference proteome</keyword>
<dbReference type="GO" id="GO:0016020">
    <property type="term" value="C:membrane"/>
    <property type="evidence" value="ECO:0007669"/>
    <property type="project" value="TreeGrafter"/>
</dbReference>
<dbReference type="OrthoDB" id="2795102at2"/>
<dbReference type="PROSITE" id="PS51677">
    <property type="entry name" value="NODB"/>
    <property type="match status" value="1"/>
</dbReference>
<keyword evidence="2" id="KW-0378">Hydrolase</keyword>
<dbReference type="RefSeq" id="WP_146650175.1">
    <property type="nucleotide sequence ID" value="NZ_CP012333.1"/>
</dbReference>
<dbReference type="Proteomes" id="UP000064967">
    <property type="component" value="Chromosome"/>
</dbReference>
<dbReference type="STRING" id="1391654.AKJ09_05639"/>
<evidence type="ECO:0000256" key="3">
    <source>
        <dbReference type="SAM" id="SignalP"/>
    </source>
</evidence>
<reference evidence="5 6" key="1">
    <citation type="submission" date="2015-08" db="EMBL/GenBank/DDBJ databases">
        <authorList>
            <person name="Babu N.S."/>
            <person name="Beckwith C.J."/>
            <person name="Beseler K.G."/>
            <person name="Brison A."/>
            <person name="Carone J.V."/>
            <person name="Caskin T.P."/>
            <person name="Diamond M."/>
            <person name="Durham M.E."/>
            <person name="Foxe J.M."/>
            <person name="Go M."/>
            <person name="Henderson B.A."/>
            <person name="Jones I.B."/>
            <person name="McGettigan J.A."/>
            <person name="Micheletti S.J."/>
            <person name="Nasrallah M.E."/>
            <person name="Ortiz D."/>
            <person name="Piller C.R."/>
            <person name="Privatt S.R."/>
            <person name="Schneider S.L."/>
            <person name="Sharp S."/>
            <person name="Smith T.C."/>
            <person name="Stanton J.D."/>
            <person name="Ullery H.E."/>
            <person name="Wilson R.J."/>
            <person name="Serrano M.G."/>
            <person name="Buck G."/>
            <person name="Lee V."/>
            <person name="Wang Y."/>
            <person name="Carvalho R."/>
            <person name="Voegtly L."/>
            <person name="Shi R."/>
            <person name="Duckworth R."/>
            <person name="Johnson A."/>
            <person name="Loviza R."/>
            <person name="Walstead R."/>
            <person name="Shah Z."/>
            <person name="Kiflezghi M."/>
            <person name="Wade K."/>
            <person name="Ball S.L."/>
            <person name="Bradley K.W."/>
            <person name="Asai D.J."/>
            <person name="Bowman C.A."/>
            <person name="Russell D.A."/>
            <person name="Pope W.H."/>
            <person name="Jacobs-Sera D."/>
            <person name="Hendrix R.W."/>
            <person name="Hatfull G.F."/>
        </authorList>
    </citation>
    <scope>NUCLEOTIDE SEQUENCE [LARGE SCALE GENOMIC DNA]</scope>
    <source>
        <strain evidence="5 6">DSM 27648</strain>
    </source>
</reference>
<feature type="signal peptide" evidence="3">
    <location>
        <begin position="1"/>
        <end position="18"/>
    </location>
</feature>
<protein>
    <submittedName>
        <fullName evidence="5">Polysaccharide deacetylase</fullName>
    </submittedName>
</protein>
<dbReference type="InterPro" id="IPR050248">
    <property type="entry name" value="Polysacc_deacetylase_ArnD"/>
</dbReference>
<evidence type="ECO:0000256" key="2">
    <source>
        <dbReference type="ARBA" id="ARBA00022801"/>
    </source>
</evidence>
<feature type="chain" id="PRO_5005466646" evidence="3">
    <location>
        <begin position="19"/>
        <end position="532"/>
    </location>
</feature>